<sequence>MSPKSSPFPSRLHLLDSISQILSLIVSVSPGRIFLHSNLFGVSTLFNFTAPSHPLGVITF</sequence>
<accession>A0A7U2FBP0</accession>
<proteinExistence type="predicted"/>
<gene>
    <name evidence="1" type="ORF">JI435_417780</name>
</gene>
<dbReference type="EMBL" id="CP069035">
    <property type="protein sequence ID" value="QRD02327.1"/>
    <property type="molecule type" value="Genomic_DNA"/>
</dbReference>
<dbReference type="AlphaFoldDB" id="A0A7U2FBP0"/>
<dbReference type="VEuPathDB" id="FungiDB:JI435_417780"/>
<keyword evidence="2" id="KW-1185">Reference proteome</keyword>
<dbReference type="Proteomes" id="UP000663193">
    <property type="component" value="Chromosome 13"/>
</dbReference>
<protein>
    <submittedName>
        <fullName evidence="1">Uncharacterized protein</fullName>
    </submittedName>
</protein>
<evidence type="ECO:0000313" key="2">
    <source>
        <dbReference type="Proteomes" id="UP000663193"/>
    </source>
</evidence>
<evidence type="ECO:0000313" key="1">
    <source>
        <dbReference type="EMBL" id="QRD02327.1"/>
    </source>
</evidence>
<name>A0A7U2FBP0_PHANO</name>
<organism evidence="1 2">
    <name type="scientific">Phaeosphaeria nodorum (strain SN15 / ATCC MYA-4574 / FGSC 10173)</name>
    <name type="common">Glume blotch fungus</name>
    <name type="synonym">Parastagonospora nodorum</name>
    <dbReference type="NCBI Taxonomy" id="321614"/>
    <lineage>
        <taxon>Eukaryota</taxon>
        <taxon>Fungi</taxon>
        <taxon>Dikarya</taxon>
        <taxon>Ascomycota</taxon>
        <taxon>Pezizomycotina</taxon>
        <taxon>Dothideomycetes</taxon>
        <taxon>Pleosporomycetidae</taxon>
        <taxon>Pleosporales</taxon>
        <taxon>Pleosporineae</taxon>
        <taxon>Phaeosphaeriaceae</taxon>
        <taxon>Parastagonospora</taxon>
    </lineage>
</organism>
<reference evidence="2" key="1">
    <citation type="journal article" date="2021" name="BMC Genomics">
        <title>Chromosome-level genome assembly and manually-curated proteome of model necrotroph Parastagonospora nodorum Sn15 reveals a genome-wide trove of candidate effector homologs, and redundancy of virulence-related functions within an accessory chromosome.</title>
        <authorList>
            <person name="Bertazzoni S."/>
            <person name="Jones D.A.B."/>
            <person name="Phan H.T."/>
            <person name="Tan K.-C."/>
            <person name="Hane J.K."/>
        </authorList>
    </citation>
    <scope>NUCLEOTIDE SEQUENCE [LARGE SCALE GENOMIC DNA]</scope>
    <source>
        <strain evidence="2">SN15 / ATCC MYA-4574 / FGSC 10173)</strain>
    </source>
</reference>